<dbReference type="Pfam" id="PF07748">
    <property type="entry name" value="Glyco_hydro_38C"/>
    <property type="match status" value="1"/>
</dbReference>
<evidence type="ECO:0000256" key="1">
    <source>
        <dbReference type="ARBA" id="ARBA00009792"/>
    </source>
</evidence>
<accession>A0ABS4UFF5</accession>
<keyword evidence="7" id="KW-1185">Reference proteome</keyword>
<dbReference type="InterPro" id="IPR011682">
    <property type="entry name" value="Glyco_hydro_38_C"/>
</dbReference>
<dbReference type="Pfam" id="PF01074">
    <property type="entry name" value="Glyco_hydro_38N"/>
    <property type="match status" value="1"/>
</dbReference>
<evidence type="ECO:0000256" key="3">
    <source>
        <dbReference type="ARBA" id="ARBA00022801"/>
    </source>
</evidence>
<dbReference type="InterPro" id="IPR027291">
    <property type="entry name" value="Glyco_hydro_38_N_sf"/>
</dbReference>
<dbReference type="SUPFAM" id="SSF88713">
    <property type="entry name" value="Glycoside hydrolase/deacetylase"/>
    <property type="match status" value="1"/>
</dbReference>
<dbReference type="Pfam" id="PF09261">
    <property type="entry name" value="Alpha-mann_mid"/>
    <property type="match status" value="1"/>
</dbReference>
<dbReference type="InterPro" id="IPR011013">
    <property type="entry name" value="Gal_mutarotase_sf_dom"/>
</dbReference>
<dbReference type="SUPFAM" id="SSF74650">
    <property type="entry name" value="Galactose mutarotase-like"/>
    <property type="match status" value="1"/>
</dbReference>
<dbReference type="Pfam" id="PF17677">
    <property type="entry name" value="Glyco_hydro38C2"/>
    <property type="match status" value="1"/>
</dbReference>
<dbReference type="SMART" id="SM00872">
    <property type="entry name" value="Alpha-mann_mid"/>
    <property type="match status" value="1"/>
</dbReference>
<dbReference type="InterPro" id="IPR000602">
    <property type="entry name" value="Glyco_hydro_38_N"/>
</dbReference>
<dbReference type="Proteomes" id="UP000755585">
    <property type="component" value="Unassembled WGS sequence"/>
</dbReference>
<dbReference type="PANTHER" id="PTHR46017">
    <property type="entry name" value="ALPHA-MANNOSIDASE 2C1"/>
    <property type="match status" value="1"/>
</dbReference>
<comment type="caution">
    <text evidence="6">The sequence shown here is derived from an EMBL/GenBank/DDBJ whole genome shotgun (WGS) entry which is preliminary data.</text>
</comment>
<dbReference type="SUPFAM" id="SSF88688">
    <property type="entry name" value="Families 57/38 glycoside transferase middle domain"/>
    <property type="match status" value="1"/>
</dbReference>
<dbReference type="Pfam" id="PF22907">
    <property type="entry name" value="Ams1-like_1st"/>
    <property type="match status" value="1"/>
</dbReference>
<evidence type="ECO:0000313" key="6">
    <source>
        <dbReference type="EMBL" id="MBP2350335.1"/>
    </source>
</evidence>
<comment type="similarity">
    <text evidence="1">Belongs to the glycosyl hydrolase 38 family.</text>
</comment>
<dbReference type="Gene3D" id="3.20.110.10">
    <property type="entry name" value="Glycoside hydrolase 38, N terminal domain"/>
    <property type="match status" value="1"/>
</dbReference>
<dbReference type="EMBL" id="JAGINT010000001">
    <property type="protein sequence ID" value="MBP2350335.1"/>
    <property type="molecule type" value="Genomic_DNA"/>
</dbReference>
<name>A0ABS4UFF5_9ACTN</name>
<evidence type="ECO:0000313" key="7">
    <source>
        <dbReference type="Proteomes" id="UP000755585"/>
    </source>
</evidence>
<dbReference type="EC" id="3.2.1.24" evidence="6"/>
<evidence type="ECO:0000256" key="4">
    <source>
        <dbReference type="ARBA" id="ARBA00023295"/>
    </source>
</evidence>
<protein>
    <submittedName>
        <fullName evidence="6">Alpha-mannosidase</fullName>
        <ecNumber evidence="6">3.2.1.24</ecNumber>
    </submittedName>
</protein>
<feature type="domain" description="Glycoside hydrolase family 38 central" evidence="5">
    <location>
        <begin position="522"/>
        <end position="600"/>
    </location>
</feature>
<dbReference type="InterPro" id="IPR028995">
    <property type="entry name" value="Glyco_hydro_57/38_cen_sf"/>
</dbReference>
<dbReference type="Gene3D" id="2.70.98.30">
    <property type="entry name" value="Golgi alpha-mannosidase II, domain 4"/>
    <property type="match status" value="1"/>
</dbReference>
<evidence type="ECO:0000259" key="5">
    <source>
        <dbReference type="SMART" id="SM00872"/>
    </source>
</evidence>
<dbReference type="InterPro" id="IPR037094">
    <property type="entry name" value="Glyco_hydro_38_cen_sf"/>
</dbReference>
<keyword evidence="2" id="KW-0479">Metal-binding</keyword>
<keyword evidence="3 6" id="KW-0378">Hydrolase</keyword>
<dbReference type="CDD" id="cd10789">
    <property type="entry name" value="GH38N_AMII_ER_cytosolic"/>
    <property type="match status" value="1"/>
</dbReference>
<dbReference type="RefSeq" id="WP_209693402.1">
    <property type="nucleotide sequence ID" value="NZ_BAAAVU010000011.1"/>
</dbReference>
<sequence length="1013" mass="111578">MHQHPQRTIDRARRMLDERVQPAVERRAAALTVSVRRLPGEPEPFELATAGPFEPFTAGSTWGPAWTTAWFHLQGDVPAGWDALVPTTYSVHSAAVVVDLGFDGGPGFQSEGLVYRADGSIVKGVHPRSRYVRLDPGTTTVDLYVEAAANPDIAARAFRPTVLGDGLDADGEPQYRFRRAELVALDDRVDALAVDLDVLIGWAAELAADDPRRSKILRALDRACDVIDPDRIHDCVDAARAELATVLAQPAAASTHRVAAVGHAHIDSAWLWPMRETVRKCTRTFANVLALMDDYPELRFACSQAQQYAWIEEHQPKLFARISDAVAAGRFVPAGGMWVESDTNLPGGEALVRQFVHGKRYFAERFGVEPREVWLPDSFGYSAALPQIAVLAGFRWFLTQKLAWHPTNPFPHHTFWWEGIDGTRLFAHLPPVDTYLAELTPAELNHATQNFRDHAGATTSLVPFGHGDGGGGPTALMMERARRQADLEGAPPIEHLTPTAFFERAEAEYPDAPVWVGELYMEAHRGTYTSQAAMKRGNRRSEHLLREAELWCATATIRTGAEYPYDALDRIWKTVLLHQFHDVLPGSSIAWVHREAREAYEQVGAELEELITTALGTLAGEGDIPIRFNAVPLRVAGIPALGASDAPEAAGQAVTARLDGNRWIVDNGVLRITIAADGTITSLVDTRYDRELVAEGARLNDLVLHHDLPNAFDAWDLDSFYRTTASPLRTVDSLRVAERPDAVLVEVRRVHGASTYHQTITIPAGVDRVEFAIDVDWHEREKLLKAMFGVDVRAEHATAEIQFGHLRRPTHDNTTWDEAKFEVCAHRWVHVGEPGFGVAVANDSTYGHDIRRLPGESGDPLAGRAGTGIGLSLLRAPRYPDPETDQGRHHARYTLVSGAGIDDAVEAGLRLNLPVREIRGTSAPAPLVAVDGDGVVIETVKLAEDRSGDVIVRLYESLGARTTARLSWDFVAVGAEIVDLLERPLATVGEPRFELRPFQILTVRIRVQEVTDD</sequence>
<keyword evidence="4 6" id="KW-0326">Glycosidase</keyword>
<dbReference type="InterPro" id="IPR054723">
    <property type="entry name" value="Ams1-like_N"/>
</dbReference>
<dbReference type="GO" id="GO:0004559">
    <property type="term" value="F:alpha-mannosidase activity"/>
    <property type="evidence" value="ECO:0007669"/>
    <property type="project" value="UniProtKB-EC"/>
</dbReference>
<dbReference type="InterPro" id="IPR011330">
    <property type="entry name" value="Glyco_hydro/deAcase_b/a-brl"/>
</dbReference>
<dbReference type="InterPro" id="IPR041147">
    <property type="entry name" value="GH38_C"/>
</dbReference>
<organism evidence="6 7">
    <name type="scientific">Kribbella aluminosa</name>
    <dbReference type="NCBI Taxonomy" id="416017"/>
    <lineage>
        <taxon>Bacteria</taxon>
        <taxon>Bacillati</taxon>
        <taxon>Actinomycetota</taxon>
        <taxon>Actinomycetes</taxon>
        <taxon>Propionibacteriales</taxon>
        <taxon>Kribbellaceae</taxon>
        <taxon>Kribbella</taxon>
    </lineage>
</organism>
<gene>
    <name evidence="6" type="ORF">JOF29_001418</name>
</gene>
<dbReference type="PANTHER" id="PTHR46017:SF1">
    <property type="entry name" value="ALPHA-MANNOSIDASE 2C1"/>
    <property type="match status" value="1"/>
</dbReference>
<reference evidence="6 7" key="1">
    <citation type="submission" date="2021-03" db="EMBL/GenBank/DDBJ databases">
        <title>Sequencing the genomes of 1000 actinobacteria strains.</title>
        <authorList>
            <person name="Klenk H.-P."/>
        </authorList>
    </citation>
    <scope>NUCLEOTIDE SEQUENCE [LARGE SCALE GENOMIC DNA]</scope>
    <source>
        <strain evidence="6 7">DSM 18824</strain>
    </source>
</reference>
<dbReference type="Gene3D" id="1.20.1270.50">
    <property type="entry name" value="Glycoside hydrolase family 38, central domain"/>
    <property type="match status" value="1"/>
</dbReference>
<dbReference type="InterPro" id="IPR015341">
    <property type="entry name" value="Glyco_hydro_38_cen"/>
</dbReference>
<evidence type="ECO:0000256" key="2">
    <source>
        <dbReference type="ARBA" id="ARBA00022723"/>
    </source>
</evidence>
<proteinExistence type="inferred from homology"/>